<evidence type="ECO:0000313" key="4">
    <source>
        <dbReference type="EMBL" id="VDC83632.1"/>
    </source>
</evidence>
<proteinExistence type="predicted"/>
<name>A0A3P5ZTS8_BRACM</name>
<dbReference type="InterPro" id="IPR034565">
    <property type="entry name" value="Put_cell_wall"/>
</dbReference>
<dbReference type="PANTHER" id="PTHR36733:SF6">
    <property type="entry name" value="CELL WALL PROTEIN"/>
    <property type="match status" value="1"/>
</dbReference>
<reference evidence="4" key="1">
    <citation type="submission" date="2018-11" db="EMBL/GenBank/DDBJ databases">
        <authorList>
            <consortium name="Genoscope - CEA"/>
            <person name="William W."/>
        </authorList>
    </citation>
    <scope>NUCLEOTIDE SEQUENCE</scope>
</reference>
<dbReference type="Gramene" id="A03p59070.2_BraZ1">
    <property type="protein sequence ID" value="A03p59070.2_BraZ1.CDS.1"/>
    <property type="gene ID" value="A03g59070.2_BraZ1"/>
</dbReference>
<feature type="non-terminal residue" evidence="4">
    <location>
        <position position="1"/>
    </location>
</feature>
<dbReference type="AlphaFoldDB" id="A0A3P5ZTS8"/>
<feature type="region of interest" description="Disordered" evidence="1">
    <location>
        <begin position="104"/>
        <end position="136"/>
    </location>
</feature>
<dbReference type="PANTHER" id="PTHR36733">
    <property type="entry name" value="CELL WALL PROTEIN-RELATED"/>
    <property type="match status" value="1"/>
</dbReference>
<sequence>PTLSIPRSSNTTMASPLQTLIATMVLLSLLIGCAEKVSGMRYIPNFFTTGETKHSEFLVSIAPQPSGLIPRLGRFLLPPQPKRPFHPYDDPIAAAPASSCGIPSSFAPHPGYGASGPSSREEEVPPVPQPLEPINK</sequence>
<keyword evidence="2" id="KW-1133">Transmembrane helix</keyword>
<evidence type="ECO:0000256" key="1">
    <source>
        <dbReference type="SAM" id="MobiDB-lite"/>
    </source>
</evidence>
<dbReference type="EMBL" id="LR031572">
    <property type="protein sequence ID" value="VDC83632.1"/>
    <property type="molecule type" value="Genomic_DNA"/>
</dbReference>
<dbReference type="Proteomes" id="UP000694005">
    <property type="component" value="Chromosome A03"/>
</dbReference>
<evidence type="ECO:0000313" key="3">
    <source>
        <dbReference type="EMBL" id="CAG7884564.1"/>
    </source>
</evidence>
<keyword evidence="2" id="KW-0812">Transmembrane</keyword>
<gene>
    <name evidence="4" type="ORF">BRAA03T14850Z</name>
    <name evidence="3" type="ORF">BRAPAZ1V2_A03P59070.2</name>
</gene>
<evidence type="ECO:0000256" key="2">
    <source>
        <dbReference type="SAM" id="Phobius"/>
    </source>
</evidence>
<protein>
    <recommendedName>
        <fullName evidence="5">Cell wall protein</fullName>
    </recommendedName>
</protein>
<accession>A0A3P5ZTS8</accession>
<feature type="compositionally biased region" description="Pro residues" evidence="1">
    <location>
        <begin position="125"/>
        <end position="136"/>
    </location>
</feature>
<evidence type="ECO:0008006" key="5">
    <source>
        <dbReference type="Google" id="ProtNLM"/>
    </source>
</evidence>
<feature type="transmembrane region" description="Helical" evidence="2">
    <location>
        <begin position="16"/>
        <end position="34"/>
    </location>
</feature>
<dbReference type="EMBL" id="LS974619">
    <property type="protein sequence ID" value="CAG7884564.1"/>
    <property type="molecule type" value="Genomic_DNA"/>
</dbReference>
<organism evidence="4">
    <name type="scientific">Brassica campestris</name>
    <name type="common">Field mustard</name>
    <dbReference type="NCBI Taxonomy" id="3711"/>
    <lineage>
        <taxon>Eukaryota</taxon>
        <taxon>Viridiplantae</taxon>
        <taxon>Streptophyta</taxon>
        <taxon>Embryophyta</taxon>
        <taxon>Tracheophyta</taxon>
        <taxon>Spermatophyta</taxon>
        <taxon>Magnoliopsida</taxon>
        <taxon>eudicotyledons</taxon>
        <taxon>Gunneridae</taxon>
        <taxon>Pentapetalae</taxon>
        <taxon>rosids</taxon>
        <taxon>malvids</taxon>
        <taxon>Brassicales</taxon>
        <taxon>Brassicaceae</taxon>
        <taxon>Brassiceae</taxon>
        <taxon>Brassica</taxon>
    </lineage>
</organism>
<keyword evidence="2" id="KW-0472">Membrane</keyword>